<dbReference type="Pfam" id="PF00858">
    <property type="entry name" value="ASC"/>
    <property type="match status" value="1"/>
</dbReference>
<dbReference type="PANTHER" id="PTHR11690">
    <property type="entry name" value="AMILORIDE-SENSITIVE SODIUM CHANNEL-RELATED"/>
    <property type="match status" value="1"/>
</dbReference>
<comment type="subcellular location">
    <subcellularLocation>
        <location evidence="1">Membrane</location>
        <topology evidence="1">Multi-pass membrane protein</topology>
    </subcellularLocation>
</comment>
<dbReference type="EMBL" id="BLXT01002457">
    <property type="protein sequence ID" value="GFN94533.1"/>
    <property type="molecule type" value="Genomic_DNA"/>
</dbReference>
<evidence type="ECO:0000256" key="12">
    <source>
        <dbReference type="SAM" id="Phobius"/>
    </source>
</evidence>
<evidence type="ECO:0000256" key="1">
    <source>
        <dbReference type="ARBA" id="ARBA00004141"/>
    </source>
</evidence>
<keyword evidence="9 11" id="KW-0739">Sodium transport</keyword>
<feature type="transmembrane region" description="Helical" evidence="12">
    <location>
        <begin position="442"/>
        <end position="469"/>
    </location>
</feature>
<evidence type="ECO:0000256" key="7">
    <source>
        <dbReference type="ARBA" id="ARBA00023065"/>
    </source>
</evidence>
<dbReference type="PRINTS" id="PR01078">
    <property type="entry name" value="AMINACHANNEL"/>
</dbReference>
<dbReference type="AlphaFoldDB" id="A0AAV3ZJK6"/>
<dbReference type="Gene3D" id="1.10.287.820">
    <property type="entry name" value="Acid-sensing ion channel domain"/>
    <property type="match status" value="1"/>
</dbReference>
<evidence type="ECO:0000256" key="11">
    <source>
        <dbReference type="RuleBase" id="RU000679"/>
    </source>
</evidence>
<proteinExistence type="inferred from homology"/>
<protein>
    <submittedName>
        <fullName evidence="13">Acid-sensing ion channel 1-like</fullName>
    </submittedName>
</protein>
<evidence type="ECO:0000256" key="8">
    <source>
        <dbReference type="ARBA" id="ARBA00023136"/>
    </source>
</evidence>
<dbReference type="GO" id="GO:0005886">
    <property type="term" value="C:plasma membrane"/>
    <property type="evidence" value="ECO:0007669"/>
    <property type="project" value="TreeGrafter"/>
</dbReference>
<comment type="similarity">
    <text evidence="11">Belongs to the amiloride-sensitive sodium channel (TC 1.A.6) family.</text>
</comment>
<keyword evidence="14" id="KW-1185">Reference proteome</keyword>
<feature type="transmembrane region" description="Helical" evidence="12">
    <location>
        <begin position="54"/>
        <end position="80"/>
    </location>
</feature>
<evidence type="ECO:0000256" key="4">
    <source>
        <dbReference type="ARBA" id="ARBA00022692"/>
    </source>
</evidence>
<evidence type="ECO:0000256" key="6">
    <source>
        <dbReference type="ARBA" id="ARBA00023053"/>
    </source>
</evidence>
<keyword evidence="5 12" id="KW-1133">Transmembrane helix</keyword>
<keyword evidence="2 11" id="KW-0813">Transport</keyword>
<keyword evidence="7 11" id="KW-0406">Ion transport</keyword>
<keyword evidence="3 11" id="KW-0894">Sodium channel</keyword>
<evidence type="ECO:0000256" key="3">
    <source>
        <dbReference type="ARBA" id="ARBA00022461"/>
    </source>
</evidence>
<sequence length="481" mass="54540">MASQLCSNPGLASDSNKTATKTTTKNRILRLLTQFGQETTLHGCKHLQDSNSPIFLRVAWSLILITMVAALAISLTMLWIHYRSYPFTTVWSLSREAYVPLPSLTLCLYADFDTQKTASWQDATQYMDNRWHVDQLLTNQFANLNYSEAQQRFGFDTNDVFLGVFSSVLKEHTIIRLSDWVTPDPDPGRACWIIYKTKNLDSGEDFKIGMFDSFVMILNPMTARAGRGFEALGVELYFHEPGTRYWLQRGLGIMPGAYADVRLKPERTKFLPSPYNSAGSKGCVDTQDPDFVNPLRFFESYSLDLCISELLIKEVQKECSCVSQPYASMLHVNECTVLQYQTCYFGARQRIMSETLLSDSSQCLDLCNTRKFSSTISYSKYDAQKVQETLQIVAASDFQLAPESEMADLIRIRIQPLSMDVTTMEHVPETTLLDVFAQVGGFMGLFLGASLMTLVEIIDVVLLMGWTWLLSSARRERKLEE</sequence>
<evidence type="ECO:0000313" key="13">
    <source>
        <dbReference type="EMBL" id="GFN94533.1"/>
    </source>
</evidence>
<dbReference type="Gene3D" id="1.10.287.770">
    <property type="entry name" value="YojJ-like"/>
    <property type="match status" value="1"/>
</dbReference>
<keyword evidence="4 11" id="KW-0812">Transmembrane</keyword>
<gene>
    <name evidence="13" type="ORF">PoB_002103900</name>
</gene>
<dbReference type="InterPro" id="IPR001873">
    <property type="entry name" value="ENaC"/>
</dbReference>
<evidence type="ECO:0000313" key="14">
    <source>
        <dbReference type="Proteomes" id="UP000735302"/>
    </source>
</evidence>
<evidence type="ECO:0000256" key="2">
    <source>
        <dbReference type="ARBA" id="ARBA00022448"/>
    </source>
</evidence>
<dbReference type="Proteomes" id="UP000735302">
    <property type="component" value="Unassembled WGS sequence"/>
</dbReference>
<keyword evidence="6" id="KW-0915">Sodium</keyword>
<reference evidence="13 14" key="1">
    <citation type="journal article" date="2021" name="Elife">
        <title>Chloroplast acquisition without the gene transfer in kleptoplastic sea slugs, Plakobranchus ocellatus.</title>
        <authorList>
            <person name="Maeda T."/>
            <person name="Takahashi S."/>
            <person name="Yoshida T."/>
            <person name="Shimamura S."/>
            <person name="Takaki Y."/>
            <person name="Nagai Y."/>
            <person name="Toyoda A."/>
            <person name="Suzuki Y."/>
            <person name="Arimoto A."/>
            <person name="Ishii H."/>
            <person name="Satoh N."/>
            <person name="Nishiyama T."/>
            <person name="Hasebe M."/>
            <person name="Maruyama T."/>
            <person name="Minagawa J."/>
            <person name="Obokata J."/>
            <person name="Shigenobu S."/>
        </authorList>
    </citation>
    <scope>NUCLEOTIDE SEQUENCE [LARGE SCALE GENOMIC DNA]</scope>
</reference>
<evidence type="ECO:0000256" key="9">
    <source>
        <dbReference type="ARBA" id="ARBA00023201"/>
    </source>
</evidence>
<dbReference type="PANTHER" id="PTHR11690:SF300">
    <property type="entry name" value="PICKPOCKET PROTEIN 19"/>
    <property type="match status" value="1"/>
</dbReference>
<organism evidence="13 14">
    <name type="scientific">Plakobranchus ocellatus</name>
    <dbReference type="NCBI Taxonomy" id="259542"/>
    <lineage>
        <taxon>Eukaryota</taxon>
        <taxon>Metazoa</taxon>
        <taxon>Spiralia</taxon>
        <taxon>Lophotrochozoa</taxon>
        <taxon>Mollusca</taxon>
        <taxon>Gastropoda</taxon>
        <taxon>Heterobranchia</taxon>
        <taxon>Euthyneura</taxon>
        <taxon>Panpulmonata</taxon>
        <taxon>Sacoglossa</taxon>
        <taxon>Placobranchoidea</taxon>
        <taxon>Plakobranchidae</taxon>
        <taxon>Plakobranchus</taxon>
    </lineage>
</organism>
<keyword evidence="10 11" id="KW-0407">Ion channel</keyword>
<name>A0AAV3ZJK6_9GAST</name>
<keyword evidence="8 12" id="KW-0472">Membrane</keyword>
<dbReference type="GO" id="GO:0015280">
    <property type="term" value="F:ligand-gated sodium channel activity"/>
    <property type="evidence" value="ECO:0007669"/>
    <property type="project" value="TreeGrafter"/>
</dbReference>
<comment type="caution">
    <text evidence="13">The sequence shown here is derived from an EMBL/GenBank/DDBJ whole genome shotgun (WGS) entry which is preliminary data.</text>
</comment>
<evidence type="ECO:0000256" key="10">
    <source>
        <dbReference type="ARBA" id="ARBA00023303"/>
    </source>
</evidence>
<evidence type="ECO:0000256" key="5">
    <source>
        <dbReference type="ARBA" id="ARBA00022989"/>
    </source>
</evidence>
<accession>A0AAV3ZJK6</accession>